<dbReference type="EMBL" id="AP014946">
    <property type="protein sequence ID" value="BAT59219.1"/>
    <property type="molecule type" value="Genomic_DNA"/>
</dbReference>
<evidence type="ECO:0000313" key="3">
    <source>
        <dbReference type="Proteomes" id="UP000236884"/>
    </source>
</evidence>
<evidence type="ECO:0000313" key="2">
    <source>
        <dbReference type="EMBL" id="BAT59219.1"/>
    </source>
</evidence>
<keyword evidence="1" id="KW-0732">Signal</keyword>
<sequence length="236" mass="25638">MDLRSLSLSILASAALAGYAYSQTPGQPPIPPGIQVGLTQLEGVVREIFGNKFVLEDATGRKLIETGPRGSELARVSVGDKVSVEVTPRDGFFHAASITLANGQRVVLAGAPPAPRGRDAAYDERGVLDAVQRAGFRDARVQEVKKKHVEVVAVDASGKSWELHVEFDGRIRKQEALVAMNDADVKALIERAGYTYGGSMRPKKKHMVVTAINSRGERVEIDVHRDGTIKKEKRIF</sequence>
<dbReference type="KEGG" id="vgo:GJW-30_1_01750"/>
<organism evidence="2 3">
    <name type="scientific">Variibacter gotjawalensis</name>
    <dbReference type="NCBI Taxonomy" id="1333996"/>
    <lineage>
        <taxon>Bacteria</taxon>
        <taxon>Pseudomonadati</taxon>
        <taxon>Pseudomonadota</taxon>
        <taxon>Alphaproteobacteria</taxon>
        <taxon>Hyphomicrobiales</taxon>
        <taxon>Nitrobacteraceae</taxon>
        <taxon>Variibacter</taxon>
    </lineage>
</organism>
<dbReference type="RefSeq" id="WP_130364817.1">
    <property type="nucleotide sequence ID" value="NZ_AP014946.1"/>
</dbReference>
<protein>
    <submittedName>
        <fullName evidence="2">Uncharacterized protein</fullName>
    </submittedName>
</protein>
<dbReference type="Proteomes" id="UP000236884">
    <property type="component" value="Chromosome"/>
</dbReference>
<reference evidence="2 3" key="1">
    <citation type="submission" date="2015-08" db="EMBL/GenBank/DDBJ databases">
        <title>Investigation of the bacterial diversity of lava forest soil.</title>
        <authorList>
            <person name="Lee J.S."/>
        </authorList>
    </citation>
    <scope>NUCLEOTIDE SEQUENCE [LARGE SCALE GENOMIC DNA]</scope>
    <source>
        <strain evidence="2 3">GJW-30</strain>
    </source>
</reference>
<keyword evidence="3" id="KW-1185">Reference proteome</keyword>
<dbReference type="OrthoDB" id="7285223at2"/>
<proteinExistence type="predicted"/>
<feature type="signal peptide" evidence="1">
    <location>
        <begin position="1"/>
        <end position="22"/>
    </location>
</feature>
<name>A0A0S3PTK7_9BRAD</name>
<accession>A0A0S3PTK7</accession>
<dbReference type="AlphaFoldDB" id="A0A0S3PTK7"/>
<evidence type="ECO:0000256" key="1">
    <source>
        <dbReference type="SAM" id="SignalP"/>
    </source>
</evidence>
<gene>
    <name evidence="2" type="ORF">GJW-30_1_01750</name>
</gene>
<feature type="chain" id="PRO_5006615741" evidence="1">
    <location>
        <begin position="23"/>
        <end position="236"/>
    </location>
</feature>